<sequence>MDPENNIASTSQPLVVAQPRRSSRETKRKRISLEEQDEDQSKVETRAPPAKRKRTQKLGKLAELMIMPMDVLFEIFGHLRPLDLLHLSRTTKEFRRVLMHRSAMSVWKSARTNVAGLPDCPSFMSEPHFANLVFDTHCHECLAPHIRSVDWRIGRRICMRCSKNCMIEEYPGTDPMYAMVPSKYSKRGRPSYYQEEVTEVQNKLASFTNMAERDLYIKERKEYVMELGKYATKLDLWARTQAKDRSEQLDDARRDRKEAIIEKLTALGWGYEIEKIPYRDDLSLHKLVKQPTRLTERIWKNIRAEMIKYMEQMKTQRLERERKALIVERKKIAISVLKDYKIAHLPVVDIMPEPVDFCAFPEVAAIVDMPTEVTITKSSFNSVVDILDQLIDNWRSRLNEELVSKVREHIASNAPSIPEDNEYNFDDEGHIISRNKGKNKASSPPIPSKEEIVHNIKLATTVFKCRNCAPHGGLNFPMFDYPSDSDEDDEDDFMSLGMGLYAALFRRNSDRTPPLFYPKVMGHRCLTKQKSVRWDSSMTDPIATLDYPMMSRTKWSCKSLRIDERASKVVEELVKVAGLNPLTTTATEMDELDARFACGQETCLTWGIDSGDEAEAPVFDWRNAVKHHCSVHHTLDANEEWELLEGEALEDVKKSEEHSPVPPYFLGSTQSNDPSVWICAHCLDLPQEKSPMDIGRIKAHITNFHHTVEQAEENRDYFRDYEAPKNHNSSNYSRLTTPIERSRPDGHYFSPMCDSEEDSYMYGYDDYPDYDLDFY</sequence>
<evidence type="ECO:0000313" key="1">
    <source>
        <dbReference type="EMBL" id="KAH7915755.1"/>
    </source>
</evidence>
<organism evidence="1 2">
    <name type="scientific">Hygrophoropsis aurantiaca</name>
    <dbReference type="NCBI Taxonomy" id="72124"/>
    <lineage>
        <taxon>Eukaryota</taxon>
        <taxon>Fungi</taxon>
        <taxon>Dikarya</taxon>
        <taxon>Basidiomycota</taxon>
        <taxon>Agaricomycotina</taxon>
        <taxon>Agaricomycetes</taxon>
        <taxon>Agaricomycetidae</taxon>
        <taxon>Boletales</taxon>
        <taxon>Coniophorineae</taxon>
        <taxon>Hygrophoropsidaceae</taxon>
        <taxon>Hygrophoropsis</taxon>
    </lineage>
</organism>
<keyword evidence="2" id="KW-1185">Reference proteome</keyword>
<accession>A0ACB8ARA8</accession>
<protein>
    <submittedName>
        <fullName evidence="1">Uncharacterized protein</fullName>
    </submittedName>
</protein>
<reference evidence="1" key="1">
    <citation type="journal article" date="2021" name="New Phytol.">
        <title>Evolutionary innovations through gain and loss of genes in the ectomycorrhizal Boletales.</title>
        <authorList>
            <person name="Wu G."/>
            <person name="Miyauchi S."/>
            <person name="Morin E."/>
            <person name="Kuo A."/>
            <person name="Drula E."/>
            <person name="Varga T."/>
            <person name="Kohler A."/>
            <person name="Feng B."/>
            <person name="Cao Y."/>
            <person name="Lipzen A."/>
            <person name="Daum C."/>
            <person name="Hundley H."/>
            <person name="Pangilinan J."/>
            <person name="Johnson J."/>
            <person name="Barry K."/>
            <person name="LaButti K."/>
            <person name="Ng V."/>
            <person name="Ahrendt S."/>
            <person name="Min B."/>
            <person name="Choi I.G."/>
            <person name="Park H."/>
            <person name="Plett J.M."/>
            <person name="Magnuson J."/>
            <person name="Spatafora J.W."/>
            <person name="Nagy L.G."/>
            <person name="Henrissat B."/>
            <person name="Grigoriev I.V."/>
            <person name="Yang Z.L."/>
            <person name="Xu J."/>
            <person name="Martin F.M."/>
        </authorList>
    </citation>
    <scope>NUCLEOTIDE SEQUENCE</scope>
    <source>
        <strain evidence="1">ATCC 28755</strain>
    </source>
</reference>
<evidence type="ECO:0000313" key="2">
    <source>
        <dbReference type="Proteomes" id="UP000790377"/>
    </source>
</evidence>
<dbReference type="EMBL" id="MU267597">
    <property type="protein sequence ID" value="KAH7915755.1"/>
    <property type="molecule type" value="Genomic_DNA"/>
</dbReference>
<dbReference type="Proteomes" id="UP000790377">
    <property type="component" value="Unassembled WGS sequence"/>
</dbReference>
<comment type="caution">
    <text evidence="1">The sequence shown here is derived from an EMBL/GenBank/DDBJ whole genome shotgun (WGS) entry which is preliminary data.</text>
</comment>
<name>A0ACB8ARA8_9AGAM</name>
<proteinExistence type="predicted"/>
<gene>
    <name evidence="1" type="ORF">BJ138DRAFT_1054303</name>
</gene>